<dbReference type="Proteomes" id="UP000274922">
    <property type="component" value="Unassembled WGS sequence"/>
</dbReference>
<dbReference type="AlphaFoldDB" id="A0A4P9X297"/>
<reference evidence="3" key="1">
    <citation type="journal article" date="2018" name="Nat. Microbiol.">
        <title>Leveraging single-cell genomics to expand the fungal tree of life.</title>
        <authorList>
            <person name="Ahrendt S.R."/>
            <person name="Quandt C.A."/>
            <person name="Ciobanu D."/>
            <person name="Clum A."/>
            <person name="Salamov A."/>
            <person name="Andreopoulos B."/>
            <person name="Cheng J.F."/>
            <person name="Woyke T."/>
            <person name="Pelin A."/>
            <person name="Henrissat B."/>
            <person name="Reynolds N.K."/>
            <person name="Benny G.L."/>
            <person name="Smith M.E."/>
            <person name="James T.Y."/>
            <person name="Grigoriev I.V."/>
        </authorList>
    </citation>
    <scope>NUCLEOTIDE SEQUENCE [LARGE SCALE GENOMIC DNA]</scope>
    <source>
        <strain evidence="3">ATCC 52028</strain>
    </source>
</reference>
<name>A0A4P9X297_9FUNG</name>
<protein>
    <submittedName>
        <fullName evidence="2">Uncharacterized protein</fullName>
    </submittedName>
</protein>
<feature type="region of interest" description="Disordered" evidence="1">
    <location>
        <begin position="39"/>
        <end position="60"/>
    </location>
</feature>
<accession>A0A4P9X297</accession>
<evidence type="ECO:0000256" key="1">
    <source>
        <dbReference type="SAM" id="MobiDB-lite"/>
    </source>
</evidence>
<keyword evidence="3" id="KW-1185">Reference proteome</keyword>
<sequence>MEPAAIAGHGLFDAAASLEAYAIRLSDLADADAADAANDVNDDTSDGAARASGRSGPPSRRVSEALAAVLCMPRSLRTAAGPPLEAACFVRLDPVTVDAYLACRAGTLPALHAARALARQVLGLADDPDRASASPAPVALSEDEMAELLAMVRSCNGGGPDAMVDIDGYVGMDGIDNEDERIVMLHVVDALVDRHVADVARVMQSSAAGRWRATLLRQDAVYWWETRYGYRLATTLGLAPLTLTTPSDDCGRDTSEEDAMAIITHVAKVRHGALSRSNRATGIPDFLGRAIPLS</sequence>
<gene>
    <name evidence="2" type="ORF">CXG81DRAFT_28021</name>
</gene>
<proteinExistence type="predicted"/>
<evidence type="ECO:0000313" key="2">
    <source>
        <dbReference type="EMBL" id="RKO99198.1"/>
    </source>
</evidence>
<organism evidence="2 3">
    <name type="scientific">Caulochytrium protostelioides</name>
    <dbReference type="NCBI Taxonomy" id="1555241"/>
    <lineage>
        <taxon>Eukaryota</taxon>
        <taxon>Fungi</taxon>
        <taxon>Fungi incertae sedis</taxon>
        <taxon>Chytridiomycota</taxon>
        <taxon>Chytridiomycota incertae sedis</taxon>
        <taxon>Chytridiomycetes</taxon>
        <taxon>Caulochytriales</taxon>
        <taxon>Caulochytriaceae</taxon>
        <taxon>Caulochytrium</taxon>
    </lineage>
</organism>
<feature type="compositionally biased region" description="Low complexity" evidence="1">
    <location>
        <begin position="47"/>
        <end position="60"/>
    </location>
</feature>
<dbReference type="EMBL" id="ML014309">
    <property type="protein sequence ID" value="RKO99198.1"/>
    <property type="molecule type" value="Genomic_DNA"/>
</dbReference>
<evidence type="ECO:0000313" key="3">
    <source>
        <dbReference type="Proteomes" id="UP000274922"/>
    </source>
</evidence>